<accession>A0A058Z1M5</accession>
<dbReference type="RefSeq" id="XP_009497219.1">
    <property type="nucleotide sequence ID" value="XM_009498944.1"/>
</dbReference>
<dbReference type="Proteomes" id="UP000030693">
    <property type="component" value="Unassembled WGS sequence"/>
</dbReference>
<proteinExistence type="predicted"/>
<evidence type="ECO:0000313" key="3">
    <source>
        <dbReference type="Proteomes" id="UP000030693"/>
    </source>
</evidence>
<evidence type="ECO:0000256" key="1">
    <source>
        <dbReference type="SAM" id="MobiDB-lite"/>
    </source>
</evidence>
<feature type="compositionally biased region" description="Pro residues" evidence="1">
    <location>
        <begin position="341"/>
        <end position="366"/>
    </location>
</feature>
<evidence type="ECO:0000313" key="2">
    <source>
        <dbReference type="EMBL" id="KCV68165.1"/>
    </source>
</evidence>
<keyword evidence="3" id="KW-1185">Reference proteome</keyword>
<organism evidence="2">
    <name type="scientific">Fonticula alba</name>
    <name type="common">Slime mold</name>
    <dbReference type="NCBI Taxonomy" id="691883"/>
    <lineage>
        <taxon>Eukaryota</taxon>
        <taxon>Rotosphaerida</taxon>
        <taxon>Fonticulaceae</taxon>
        <taxon>Fonticula</taxon>
    </lineage>
</organism>
<protein>
    <submittedName>
        <fullName evidence="2">Uncharacterized protein</fullName>
    </submittedName>
</protein>
<reference evidence="2" key="1">
    <citation type="submission" date="2013-04" db="EMBL/GenBank/DDBJ databases">
        <title>The Genome Sequence of Fonticula alba ATCC 38817.</title>
        <authorList>
            <consortium name="The Broad Institute Genomics Platform"/>
            <person name="Russ C."/>
            <person name="Cuomo C."/>
            <person name="Burger G."/>
            <person name="Gray M.W."/>
            <person name="Holland P.W.H."/>
            <person name="King N."/>
            <person name="Lang F.B.F."/>
            <person name="Roger A.J."/>
            <person name="Ruiz-Trillo I."/>
            <person name="Brown M."/>
            <person name="Walker B."/>
            <person name="Young S."/>
            <person name="Zeng Q."/>
            <person name="Gargeya S."/>
            <person name="Fitzgerald M."/>
            <person name="Haas B."/>
            <person name="Abouelleil A."/>
            <person name="Allen A.W."/>
            <person name="Alvarado L."/>
            <person name="Arachchi H.M."/>
            <person name="Berlin A.M."/>
            <person name="Chapman S.B."/>
            <person name="Gainer-Dewar J."/>
            <person name="Goldberg J."/>
            <person name="Griggs A."/>
            <person name="Gujja S."/>
            <person name="Hansen M."/>
            <person name="Howarth C."/>
            <person name="Imamovic A."/>
            <person name="Ireland A."/>
            <person name="Larimer J."/>
            <person name="McCowan C."/>
            <person name="Murphy C."/>
            <person name="Pearson M."/>
            <person name="Poon T.W."/>
            <person name="Priest M."/>
            <person name="Roberts A."/>
            <person name="Saif S."/>
            <person name="Shea T."/>
            <person name="Sisk P."/>
            <person name="Sykes S."/>
            <person name="Wortman J."/>
            <person name="Nusbaum C."/>
            <person name="Birren B."/>
        </authorList>
    </citation>
    <scope>NUCLEOTIDE SEQUENCE [LARGE SCALE GENOMIC DNA]</scope>
    <source>
        <strain evidence="2">ATCC 38817</strain>
    </source>
</reference>
<feature type="region of interest" description="Disordered" evidence="1">
    <location>
        <begin position="426"/>
        <end position="506"/>
    </location>
</feature>
<name>A0A058Z1M5_FONAL</name>
<gene>
    <name evidence="2" type="ORF">H696_05093</name>
</gene>
<dbReference type="AlphaFoldDB" id="A0A058Z1M5"/>
<sequence length="755" mass="78882">MAHPRVDPPGVLRLEDFGLGPGTESPECRHFLATFLQMANAPGNTGVLLAVRQHFRGLVPSPGAMRAVLVALASPTSAPPARGTEMAILHAWDRLAASFGQDLELLEARAAWAPSQLKRVALLCQDVDHRSRLLLDHAHSRLMHDLLSVVYLPAEGAACPPPLAGLLFDILHQQLAAMQDPLLRWVKALQPELDVLCHWQSVHTAGAGTWQGVRETVGHIRAAAAAAISAATAATNQALLVASLADSASASMAMCPQKAPAGGPPASPGPIPGLFNVSADPSAASPPVAMPPPLSGLTPEGALPPTAHMTPLLPPSIASPSHAATPLLGGSPGGAGLWPGPQQPPRHGTPPQPAMQSPLPHPPPLSPRVVDALGGLSLGPTSDPSAPGLPDLLAGEGSPAGRWAAPSGSSPLVDATLTATARQTILAARPRRTISDSSVGPLGADPRRRPSHPADSALPGAPDPAPRARDHNRPLSNACRPAEEHGPGRRAVPPGAVPPPYHHPRHFLPRQVARPRVSPPRAGPAADWADRVSRVPGAAFPDWVPPEQAIAPVFDLAPDTVRQILRLGFVADSLHTGPEVRFLDRAATMPNSAMVLQLAIRHALSQLLRQPLSRQDLLALLPVGDIPELRTTDDLPACLVGALAAAAPLSARDVMLLLLPVLQHGASAVALARQMALALALLGIQVDPEDFWGTLRLGCRPAMGRAFDQTSGRLWSTIFHADFTLNTADTVVGHTGVPCPFDFPIAAYQDNEADL</sequence>
<dbReference type="GeneID" id="20529818"/>
<dbReference type="EMBL" id="KB932209">
    <property type="protein sequence ID" value="KCV68165.1"/>
    <property type="molecule type" value="Genomic_DNA"/>
</dbReference>
<feature type="compositionally biased region" description="Pro residues" evidence="1">
    <location>
        <begin position="262"/>
        <end position="271"/>
    </location>
</feature>
<feature type="region of interest" description="Disordered" evidence="1">
    <location>
        <begin position="254"/>
        <end position="412"/>
    </location>
</feature>
<feature type="compositionally biased region" description="Low complexity" evidence="1">
    <location>
        <begin position="278"/>
        <end position="287"/>
    </location>
</feature>